<dbReference type="InterPro" id="IPR040911">
    <property type="entry name" value="Exostosin_GT47"/>
</dbReference>
<dbReference type="AlphaFoldDB" id="A0A6A6MU48"/>
<evidence type="ECO:0000256" key="4">
    <source>
        <dbReference type="ARBA" id="ARBA00022968"/>
    </source>
</evidence>
<comment type="caution">
    <text evidence="7">The sequence shown here is derived from an EMBL/GenBank/DDBJ whole genome shotgun (WGS) entry which is preliminary data.</text>
</comment>
<keyword evidence="8" id="KW-1185">Reference proteome</keyword>
<evidence type="ECO:0000259" key="6">
    <source>
        <dbReference type="Pfam" id="PF03016"/>
    </source>
</evidence>
<dbReference type="Proteomes" id="UP000467840">
    <property type="component" value="Chromosome 15"/>
</dbReference>
<keyword evidence="5" id="KW-0333">Golgi apparatus</keyword>
<evidence type="ECO:0000313" key="8">
    <source>
        <dbReference type="Proteomes" id="UP000467840"/>
    </source>
</evidence>
<evidence type="ECO:0000256" key="2">
    <source>
        <dbReference type="ARBA" id="ARBA00010271"/>
    </source>
</evidence>
<dbReference type="GO" id="GO:0000139">
    <property type="term" value="C:Golgi membrane"/>
    <property type="evidence" value="ECO:0007669"/>
    <property type="project" value="UniProtKB-SubCell"/>
</dbReference>
<comment type="similarity">
    <text evidence="2">Belongs to the glycosyltransferase 47 family.</text>
</comment>
<evidence type="ECO:0000313" key="7">
    <source>
        <dbReference type="EMBL" id="KAF2315958.1"/>
    </source>
</evidence>
<comment type="subcellular location">
    <subcellularLocation>
        <location evidence="1">Golgi apparatus membrane</location>
        <topology evidence="1">Single-pass type II membrane protein</topology>
    </subcellularLocation>
</comment>
<proteinExistence type="inferred from homology"/>
<evidence type="ECO:0000256" key="3">
    <source>
        <dbReference type="ARBA" id="ARBA00022676"/>
    </source>
</evidence>
<protein>
    <recommendedName>
        <fullName evidence="6">Exostosin GT47 domain-containing protein</fullName>
    </recommendedName>
</protein>
<keyword evidence="3" id="KW-0328">Glycosyltransferase</keyword>
<evidence type="ECO:0000256" key="5">
    <source>
        <dbReference type="ARBA" id="ARBA00023034"/>
    </source>
</evidence>
<dbReference type="EMBL" id="JAAGAX010000005">
    <property type="protein sequence ID" value="KAF2315958.1"/>
    <property type="molecule type" value="Genomic_DNA"/>
</dbReference>
<dbReference type="InterPro" id="IPR004263">
    <property type="entry name" value="Exostosin"/>
</dbReference>
<accession>A0A6A6MU48</accession>
<evidence type="ECO:0000256" key="1">
    <source>
        <dbReference type="ARBA" id="ARBA00004323"/>
    </source>
</evidence>
<organism evidence="7 8">
    <name type="scientific">Hevea brasiliensis</name>
    <name type="common">Para rubber tree</name>
    <name type="synonym">Siphonia brasiliensis</name>
    <dbReference type="NCBI Taxonomy" id="3981"/>
    <lineage>
        <taxon>Eukaryota</taxon>
        <taxon>Viridiplantae</taxon>
        <taxon>Streptophyta</taxon>
        <taxon>Embryophyta</taxon>
        <taxon>Tracheophyta</taxon>
        <taxon>Spermatophyta</taxon>
        <taxon>Magnoliopsida</taxon>
        <taxon>eudicotyledons</taxon>
        <taxon>Gunneridae</taxon>
        <taxon>Pentapetalae</taxon>
        <taxon>rosids</taxon>
        <taxon>fabids</taxon>
        <taxon>Malpighiales</taxon>
        <taxon>Euphorbiaceae</taxon>
        <taxon>Crotonoideae</taxon>
        <taxon>Micrandreae</taxon>
        <taxon>Hevea</taxon>
    </lineage>
</organism>
<reference evidence="7 8" key="1">
    <citation type="journal article" date="2020" name="Mol. Plant">
        <title>The Chromosome-Based Rubber Tree Genome Provides New Insights into Spurge Genome Evolution and Rubber Biosynthesis.</title>
        <authorList>
            <person name="Liu J."/>
            <person name="Shi C."/>
            <person name="Shi C.C."/>
            <person name="Li W."/>
            <person name="Zhang Q.J."/>
            <person name="Zhang Y."/>
            <person name="Li K."/>
            <person name="Lu H.F."/>
            <person name="Shi C."/>
            <person name="Zhu S.T."/>
            <person name="Xiao Z.Y."/>
            <person name="Nan H."/>
            <person name="Yue Y."/>
            <person name="Zhu X.G."/>
            <person name="Wu Y."/>
            <person name="Hong X.N."/>
            <person name="Fan G.Y."/>
            <person name="Tong Y."/>
            <person name="Zhang D."/>
            <person name="Mao C.L."/>
            <person name="Liu Y.L."/>
            <person name="Hao S.J."/>
            <person name="Liu W.Q."/>
            <person name="Lv M.Q."/>
            <person name="Zhang H.B."/>
            <person name="Liu Y."/>
            <person name="Hu-Tang G.R."/>
            <person name="Wang J.P."/>
            <person name="Wang J.H."/>
            <person name="Sun Y.H."/>
            <person name="Ni S.B."/>
            <person name="Chen W.B."/>
            <person name="Zhang X.C."/>
            <person name="Jiao Y.N."/>
            <person name="Eichler E.E."/>
            <person name="Li G.H."/>
            <person name="Liu X."/>
            <person name="Gao L.Z."/>
        </authorList>
    </citation>
    <scope>NUCLEOTIDE SEQUENCE [LARGE SCALE GENOMIC DNA]</scope>
    <source>
        <strain evidence="8">cv. GT1</strain>
        <tissue evidence="7">Leaf</tissue>
    </source>
</reference>
<dbReference type="GO" id="GO:0016757">
    <property type="term" value="F:glycosyltransferase activity"/>
    <property type="evidence" value="ECO:0007669"/>
    <property type="project" value="UniProtKB-KW"/>
</dbReference>
<name>A0A6A6MU48_HEVBR</name>
<keyword evidence="3" id="KW-0808">Transferase</keyword>
<keyword evidence="4" id="KW-0812">Transmembrane</keyword>
<gene>
    <name evidence="7" type="ORF">GH714_040753</name>
</gene>
<keyword evidence="4" id="KW-0735">Signal-anchor</keyword>
<dbReference type="PANTHER" id="PTHR11062">
    <property type="entry name" value="EXOSTOSIN HEPARAN SULFATE GLYCOSYLTRANSFERASE -RELATED"/>
    <property type="match status" value="1"/>
</dbReference>
<dbReference type="PANTHER" id="PTHR11062:SF249">
    <property type="entry name" value="OS08G0438600 PROTEIN"/>
    <property type="match status" value="1"/>
</dbReference>
<feature type="domain" description="Exostosin GT47" evidence="6">
    <location>
        <begin position="174"/>
        <end position="231"/>
    </location>
</feature>
<sequence length="235" mass="26682">MNSTSVYLKPNAKSEPVKIPFFYSMPSLIETRSSMRSRGVNHPNPEMAAFRKHRKKNCDPSQALLRVYMYDFAPEFHFGLLGWEGKTNQTWPYVDNLYHIPPYAGVEPTAHYEISEDTQFQIANLGKDIIASYKHVVRTIPSGRSHSPRMYYLLRDEEDVHFAFGTVRGNGINKANQGMASLKFCLNIAGDTPSSNRLFDAIVSHCVPVIVSDDIELPFEDVLDHSEFSIIYACI</sequence>
<dbReference type="Pfam" id="PF03016">
    <property type="entry name" value="Exostosin_GT47"/>
    <property type="match status" value="1"/>
</dbReference>